<sequence>MAEPDDPLVVNVVGRHKERENQDLQGEYHMIGMVHGRPAYRKPGTRTVIRYWPVADRWLIDREGVQESDICNAYAEQGGARHPAVEELVWRVWESQHRQHIRDPEFLVTAAPGTIQVLGRAAGKENWALNGEYKLIGLHQGKVAYQKAGKFKHAIRYWRVGDRWLIDLEGLRDVDICNAYADAQSTSYPGEIRLQWHIWDSTRQRHILDSSLCTLVTPSVIEVVGRESPKENTAMNGSYHLVGLHAGQPAYMKADGSGHAIRYWPREERWLIDLDGLRDTEICNAYAEAGGTGAHMHPGHLNLVWHVWETSRGRHLTDPAVRSFVAPHFVRISGRDPYKENSTINGDYELVKIVEGKPAYKKADNDHVIRFWPAEERWIIDLEAGFHGGDVANSFADAKGAENPGNSELLWYVWETSRGRHVPDEDVIADAVWLPPVDWSKVPGVSDCPNLVCNFPIVFEIRDACTCSSRIPMAVTSFFPFVQLDLTLELKCAGHWAAMLGEANATVSESADEAAKPKGISMDAPKIAILCIFAGAMLSWILATIKWAADGSLPARLAVWGLLPEAFAAISVRAVAALLRLKSGSTPVLALKSCVSDGNAGELAEALREHGKRAELVALELPYNHELSEAGVQQLVAAVVEAEVALEDLDLSFNAQLGDAAVRVVKPLLTLQGRLSTLRLVDCGLGHDGLALLAKEATRLRLNVLHLSANKLTGLGDILAEVMEAPVLEDLALVHCGLLLEDLTSIAEQLPYTSLKSIQLASNSIDSSGLKVLAENLPKSSLDEIGLEQNLLKSEDLSCLGTAWAKRPFSRLRLGGNSVKQEEVANFIKTLRLLQA</sequence>
<gene>
    <name evidence="1" type="primary">NLRP1</name>
    <name evidence="1" type="ORF">SPIL2461_LOCUS15415</name>
</gene>
<comment type="caution">
    <text evidence="1">The sequence shown here is derived from an EMBL/GenBank/DDBJ whole genome shotgun (WGS) entry which is preliminary data.</text>
</comment>
<dbReference type="EMBL" id="CAJNIZ010037646">
    <property type="protein sequence ID" value="CAE7572414.1"/>
    <property type="molecule type" value="Genomic_DNA"/>
</dbReference>
<dbReference type="Gene3D" id="3.80.10.10">
    <property type="entry name" value="Ribonuclease Inhibitor"/>
    <property type="match status" value="1"/>
</dbReference>
<evidence type="ECO:0000313" key="1">
    <source>
        <dbReference type="EMBL" id="CAE7572414.1"/>
    </source>
</evidence>
<keyword evidence="2" id="KW-1185">Reference proteome</keyword>
<dbReference type="AlphaFoldDB" id="A0A812UKR0"/>
<reference evidence="1" key="1">
    <citation type="submission" date="2021-02" db="EMBL/GenBank/DDBJ databases">
        <authorList>
            <person name="Dougan E. K."/>
            <person name="Rhodes N."/>
            <person name="Thang M."/>
            <person name="Chan C."/>
        </authorList>
    </citation>
    <scope>NUCLEOTIDE SEQUENCE</scope>
</reference>
<organism evidence="1 2">
    <name type="scientific">Symbiodinium pilosum</name>
    <name type="common">Dinoflagellate</name>
    <dbReference type="NCBI Taxonomy" id="2952"/>
    <lineage>
        <taxon>Eukaryota</taxon>
        <taxon>Sar</taxon>
        <taxon>Alveolata</taxon>
        <taxon>Dinophyceae</taxon>
        <taxon>Suessiales</taxon>
        <taxon>Symbiodiniaceae</taxon>
        <taxon>Symbiodinium</taxon>
    </lineage>
</organism>
<dbReference type="PANTHER" id="PTHR24109:SF3">
    <property type="entry name" value="LEUCINE-RICH REPEAT-CONTAINING PROTEIN 31"/>
    <property type="match status" value="1"/>
</dbReference>
<dbReference type="OrthoDB" id="120976at2759"/>
<name>A0A812UKR0_SYMPI</name>
<accession>A0A812UKR0</accession>
<evidence type="ECO:0000313" key="2">
    <source>
        <dbReference type="Proteomes" id="UP000649617"/>
    </source>
</evidence>
<dbReference type="Proteomes" id="UP000649617">
    <property type="component" value="Unassembled WGS sequence"/>
</dbReference>
<dbReference type="PANTHER" id="PTHR24109">
    <property type="entry name" value="LEUCINE-RICH REPEAT-CONTAINING PROTEIN 31"/>
    <property type="match status" value="1"/>
</dbReference>
<proteinExistence type="predicted"/>
<protein>
    <submittedName>
        <fullName evidence="1">NLRP1 protein</fullName>
    </submittedName>
</protein>
<dbReference type="InterPro" id="IPR042419">
    <property type="entry name" value="LRC31"/>
</dbReference>
<dbReference type="InterPro" id="IPR032675">
    <property type="entry name" value="LRR_dom_sf"/>
</dbReference>
<dbReference type="SUPFAM" id="SSF52047">
    <property type="entry name" value="RNI-like"/>
    <property type="match status" value="1"/>
</dbReference>